<evidence type="ECO:0000259" key="1">
    <source>
        <dbReference type="Pfam" id="PF18765"/>
    </source>
</evidence>
<dbReference type="InterPro" id="IPR041633">
    <property type="entry name" value="Polbeta"/>
</dbReference>
<accession>A0A178XTD3</accession>
<proteinExistence type="predicted"/>
<name>A0A178XTD3_9HYPH</name>
<comment type="caution">
    <text evidence="2">The sequence shown here is derived from an EMBL/GenBank/DDBJ whole genome shotgun (WGS) entry which is preliminary data.</text>
</comment>
<dbReference type="AlphaFoldDB" id="A0A178XTD3"/>
<dbReference type="EMBL" id="LPUX01000061">
    <property type="protein sequence ID" value="OAP38436.1"/>
    <property type="molecule type" value="Genomic_DNA"/>
</dbReference>
<dbReference type="Gene3D" id="3.30.460.10">
    <property type="entry name" value="Beta Polymerase, domain 2"/>
    <property type="match status" value="1"/>
</dbReference>
<dbReference type="SUPFAM" id="SSF81301">
    <property type="entry name" value="Nucleotidyltransferase"/>
    <property type="match status" value="1"/>
</dbReference>
<dbReference type="Pfam" id="PF18765">
    <property type="entry name" value="Polbeta"/>
    <property type="match status" value="1"/>
</dbReference>
<protein>
    <recommendedName>
        <fullName evidence="1">Polymerase beta nucleotidyltransferase domain-containing protein</fullName>
    </recommendedName>
</protein>
<sequence length="227" mass="25116">MSIEAIFLYGSWARGDQGEKSDKDLLMVTNEARGYHVTDGHHSMTYYPLSTLKEKAVLGDLFVYHIVLEAKSVLDPNDVLGLLRGLFKPKASYQAEIAHGADMGWFLVHHHHSLSEGLAAKRIAWSVRTILIAKSAMRGRPVFAPGKLAAFSGFNGTELLIATRHGSFSEETIGALQSFLEFEGLRDPLGPPASENVWRHHFAQTKNFVGVQLLKRLSEQVLSSPYG</sequence>
<dbReference type="STRING" id="1472378.AU381_22995"/>
<evidence type="ECO:0000313" key="2">
    <source>
        <dbReference type="EMBL" id="OAP38436.1"/>
    </source>
</evidence>
<dbReference type="CDD" id="cd05403">
    <property type="entry name" value="NT_KNTase_like"/>
    <property type="match status" value="1"/>
</dbReference>
<keyword evidence="3" id="KW-1185">Reference proteome</keyword>
<feature type="domain" description="Polymerase beta nucleotidyltransferase" evidence="1">
    <location>
        <begin position="2"/>
        <end position="32"/>
    </location>
</feature>
<evidence type="ECO:0000313" key="3">
    <source>
        <dbReference type="Proteomes" id="UP000094025"/>
    </source>
</evidence>
<gene>
    <name evidence="2" type="ORF">AU381_22995</name>
</gene>
<dbReference type="RefSeq" id="WP_064242976.1">
    <property type="nucleotide sequence ID" value="NZ_LPUX01000061.1"/>
</dbReference>
<dbReference type="OrthoDB" id="7596059at2"/>
<dbReference type="InterPro" id="IPR043519">
    <property type="entry name" value="NT_sf"/>
</dbReference>
<dbReference type="Proteomes" id="UP000094025">
    <property type="component" value="Unassembled WGS sequence"/>
</dbReference>
<reference evidence="2 3" key="1">
    <citation type="journal article" date="2016" name="Int. J. Syst. Evol. Microbiol.">
        <title>Ensifer glycinis sp. nov., an novel rhizobial species associated with Glycine spp.</title>
        <authorList>
            <person name="Yan H."/>
            <person name="Yan J."/>
            <person name="Sui X.H."/>
            <person name="Wang E.T."/>
            <person name="Chen W.X."/>
            <person name="Zhang X.X."/>
            <person name="Chen W.F."/>
        </authorList>
    </citation>
    <scope>NUCLEOTIDE SEQUENCE [LARGE SCALE GENOMIC DNA]</scope>
    <source>
        <strain evidence="2 3">CCBAU 23380</strain>
    </source>
</reference>
<dbReference type="GO" id="GO:0016779">
    <property type="term" value="F:nucleotidyltransferase activity"/>
    <property type="evidence" value="ECO:0007669"/>
    <property type="project" value="InterPro"/>
</dbReference>
<organism evidence="2 3">
    <name type="scientific">Sinorhizobium glycinis</name>
    <dbReference type="NCBI Taxonomy" id="1472378"/>
    <lineage>
        <taxon>Bacteria</taxon>
        <taxon>Pseudomonadati</taxon>
        <taxon>Pseudomonadota</taxon>
        <taxon>Alphaproteobacteria</taxon>
        <taxon>Hyphomicrobiales</taxon>
        <taxon>Rhizobiaceae</taxon>
        <taxon>Sinorhizobium/Ensifer group</taxon>
        <taxon>Sinorhizobium</taxon>
    </lineage>
</organism>